<dbReference type="InterPro" id="IPR005118">
    <property type="entry name" value="TRCF_C"/>
</dbReference>
<feature type="domain" description="Helicase C-terminal" evidence="11">
    <location>
        <begin position="700"/>
        <end position="852"/>
    </location>
</feature>
<keyword evidence="13" id="KW-1185">Reference proteome</keyword>
<dbReference type="SMART" id="SM00982">
    <property type="entry name" value="TRCF"/>
    <property type="match status" value="1"/>
</dbReference>
<dbReference type="Pfam" id="PF03461">
    <property type="entry name" value="TRCF"/>
    <property type="match status" value="1"/>
</dbReference>
<dbReference type="Pfam" id="PF17757">
    <property type="entry name" value="UvrB_inter"/>
    <property type="match status" value="1"/>
</dbReference>
<keyword evidence="2 9" id="KW-0547">Nucleotide-binding</keyword>
<evidence type="ECO:0000259" key="10">
    <source>
        <dbReference type="PROSITE" id="PS51192"/>
    </source>
</evidence>
<proteinExistence type="inferred from homology"/>
<evidence type="ECO:0000256" key="3">
    <source>
        <dbReference type="ARBA" id="ARBA00022763"/>
    </source>
</evidence>
<keyword evidence="7 9" id="KW-0238">DNA-binding</keyword>
<dbReference type="RefSeq" id="WP_013682291.1">
    <property type="nucleotide sequence ID" value="NC_015318.1"/>
</dbReference>
<feature type="domain" description="Helicase ATP-binding" evidence="10">
    <location>
        <begin position="518"/>
        <end position="679"/>
    </location>
</feature>
<evidence type="ECO:0000313" key="13">
    <source>
        <dbReference type="Proteomes" id="UP000008139"/>
    </source>
</evidence>
<dbReference type="SUPFAM" id="SSF141259">
    <property type="entry name" value="CarD-like"/>
    <property type="match status" value="1"/>
</dbReference>
<comment type="function">
    <text evidence="9">Couples transcription and DNA repair by recognizing RNA polymerase (RNAP) stalled at DNA lesions. Mediates ATP-dependent release of RNAP and its truncated transcript from the DNA, and recruitment of nucleotide excision repair machinery to the damaged site.</text>
</comment>
<dbReference type="SMART" id="SM01058">
    <property type="entry name" value="CarD_TRCF"/>
    <property type="match status" value="1"/>
</dbReference>
<name>F2LXE5_HIPMA</name>
<reference evidence="13" key="2">
    <citation type="submission" date="2011-03" db="EMBL/GenBank/DDBJ databases">
        <title>The complete genome of Hippea maritima DSM 10411.</title>
        <authorList>
            <consortium name="US DOE Joint Genome Institute (JGI-PGF)"/>
            <person name="Lucas S."/>
            <person name="Copeland A."/>
            <person name="Lapidus A."/>
            <person name="Bruce D."/>
            <person name="Goodwin L."/>
            <person name="Pitluck S."/>
            <person name="Peters L."/>
            <person name="Kyrpides N."/>
            <person name="Mavromatis K."/>
            <person name="Pagani I."/>
            <person name="Ivanova N."/>
            <person name="Mikhailova N."/>
            <person name="Lu M."/>
            <person name="Detter J.C."/>
            <person name="Tapia R."/>
            <person name="Han C."/>
            <person name="Land M."/>
            <person name="Hauser L."/>
            <person name="Markowitz V."/>
            <person name="Cheng J.-F."/>
            <person name="Hugenholtz P."/>
            <person name="Woyke T."/>
            <person name="Wu D."/>
            <person name="Spring S."/>
            <person name="Schroeder M."/>
            <person name="Brambilla E."/>
            <person name="Klenk H.-P."/>
            <person name="Eisen J.A."/>
        </authorList>
    </citation>
    <scope>NUCLEOTIDE SEQUENCE [LARGE SCALE GENOMIC DNA]</scope>
    <source>
        <strain evidence="13">ATCC 700847 / DSM 10411 / MH2</strain>
    </source>
</reference>
<dbReference type="GO" id="GO:0005737">
    <property type="term" value="C:cytoplasm"/>
    <property type="evidence" value="ECO:0007669"/>
    <property type="project" value="UniProtKB-SubCell"/>
</dbReference>
<dbReference type="GO" id="GO:0003678">
    <property type="term" value="F:DNA helicase activity"/>
    <property type="evidence" value="ECO:0007669"/>
    <property type="project" value="TreeGrafter"/>
</dbReference>
<dbReference type="Proteomes" id="UP000008139">
    <property type="component" value="Chromosome"/>
</dbReference>
<dbReference type="FunCoup" id="F2LXE5">
    <property type="interactions" value="399"/>
</dbReference>
<dbReference type="Gene3D" id="3.30.2060.10">
    <property type="entry name" value="Penicillin-binding protein 1b domain"/>
    <property type="match status" value="1"/>
</dbReference>
<dbReference type="CDD" id="cd17991">
    <property type="entry name" value="DEXHc_TRCF"/>
    <property type="match status" value="1"/>
</dbReference>
<dbReference type="PROSITE" id="PS51194">
    <property type="entry name" value="HELICASE_CTER"/>
    <property type="match status" value="1"/>
</dbReference>
<dbReference type="HOGENOM" id="CLU_005122_1_3_7"/>
<dbReference type="Pfam" id="PF02559">
    <property type="entry name" value="CarD_TRCF_RID"/>
    <property type="match status" value="1"/>
</dbReference>
<dbReference type="InterPro" id="IPR027417">
    <property type="entry name" value="P-loop_NTPase"/>
</dbReference>
<dbReference type="Gene3D" id="3.40.50.11180">
    <property type="match status" value="1"/>
</dbReference>
<dbReference type="InParanoid" id="F2LXE5"/>
<dbReference type="PANTHER" id="PTHR47964:SF1">
    <property type="entry name" value="ATP-DEPENDENT DNA HELICASE HOMOLOG RECG, CHLOROPLASTIC"/>
    <property type="match status" value="1"/>
</dbReference>
<keyword evidence="8 9" id="KW-0234">DNA repair</keyword>
<organism evidence="12 13">
    <name type="scientific">Hippea maritima (strain ATCC 700847 / DSM 10411 / MH2)</name>
    <dbReference type="NCBI Taxonomy" id="760142"/>
    <lineage>
        <taxon>Bacteria</taxon>
        <taxon>Pseudomonadati</taxon>
        <taxon>Campylobacterota</taxon>
        <taxon>Desulfurellia</taxon>
        <taxon>Desulfurellales</taxon>
        <taxon>Hippeaceae</taxon>
        <taxon>Hippea</taxon>
    </lineage>
</organism>
<evidence type="ECO:0000256" key="9">
    <source>
        <dbReference type="HAMAP-Rule" id="MF_00969"/>
    </source>
</evidence>
<dbReference type="OrthoDB" id="9804325at2"/>
<keyword evidence="1 9" id="KW-0963">Cytoplasm</keyword>
<evidence type="ECO:0000256" key="1">
    <source>
        <dbReference type="ARBA" id="ARBA00022490"/>
    </source>
</evidence>
<keyword evidence="3 9" id="KW-0227">DNA damage</keyword>
<comment type="similarity">
    <text evidence="9">In the N-terminal section; belongs to the UvrB family.</text>
</comment>
<evidence type="ECO:0000256" key="6">
    <source>
        <dbReference type="ARBA" id="ARBA00022840"/>
    </source>
</evidence>
<gene>
    <name evidence="9" type="primary">mfd</name>
    <name evidence="12" type="ordered locus">Hipma_1301</name>
</gene>
<dbReference type="EMBL" id="CP002606">
    <property type="protein sequence ID" value="AEA34259.1"/>
    <property type="molecule type" value="Genomic_DNA"/>
</dbReference>
<dbReference type="GO" id="GO:0003684">
    <property type="term" value="F:damaged DNA binding"/>
    <property type="evidence" value="ECO:0007669"/>
    <property type="project" value="InterPro"/>
</dbReference>
<dbReference type="InterPro" id="IPR003711">
    <property type="entry name" value="CarD-like/TRCF_RID"/>
</dbReference>
<dbReference type="PROSITE" id="PS51192">
    <property type="entry name" value="HELICASE_ATP_BIND_1"/>
    <property type="match status" value="1"/>
</dbReference>
<keyword evidence="5" id="KW-0347">Helicase</keyword>
<dbReference type="SMART" id="SM00490">
    <property type="entry name" value="HELICc"/>
    <property type="match status" value="1"/>
</dbReference>
<dbReference type="Gene3D" id="3.90.1150.50">
    <property type="entry name" value="Transcription-repair-coupling factor, D7 domain"/>
    <property type="match status" value="1"/>
</dbReference>
<dbReference type="Pfam" id="PF00270">
    <property type="entry name" value="DEAD"/>
    <property type="match status" value="1"/>
</dbReference>
<keyword evidence="6 9" id="KW-0067">ATP-binding</keyword>
<accession>F2LXE5</accession>
<dbReference type="PANTHER" id="PTHR47964">
    <property type="entry name" value="ATP-DEPENDENT DNA HELICASE HOMOLOG RECG, CHLOROPLASTIC"/>
    <property type="match status" value="1"/>
</dbReference>
<dbReference type="InterPro" id="IPR001650">
    <property type="entry name" value="Helicase_C-like"/>
</dbReference>
<dbReference type="AlphaFoldDB" id="F2LXE5"/>
<dbReference type="SUPFAM" id="SSF52540">
    <property type="entry name" value="P-loop containing nucleoside triphosphate hydrolases"/>
    <property type="match status" value="4"/>
</dbReference>
<dbReference type="InterPro" id="IPR004576">
    <property type="entry name" value="Mfd"/>
</dbReference>
<keyword evidence="4 9" id="KW-0378">Hydrolase</keyword>
<dbReference type="HAMAP" id="MF_00969">
    <property type="entry name" value="TRCF"/>
    <property type="match status" value="1"/>
</dbReference>
<sequence length="1032" mass="118801">MSLSSFAYKIAKTEANTIVVLKDNIEIEKFALKINYFSKFNSTGSDICKFFCYEIPPHSSIEPSNYLVSNRLSSIYKLINSDKRLVFLTNISALIQPVISFDSFIDKVIQIKRGDVVELDEFIKRLSELFYKRVDMVYAPGEFAKRGAIIDLFSTFYDKPMRIEFFDDEVDSIKLFYLENQRTFETIDEAVVLPASEYKAKEDEFGYILLENREFLSDFGFEDFVGFANIDENDINSAYRLIEFYEDKNIFAPRIDVSKFLDKLELFQNDFSLTRLINESLSMDDKVKLLREKSKDNRVIIACGSETRRKRVEEFLSLKGIPFKELREGRAALLPAVYLDSGYLDEGIWDKDNKIAFVSFAELFGLTEGGFSLKRFRKPKNVEFEIGDRIVHKKYGIAQFNGLKKIKIEDKQEDFFELEFDEGDKVYVPVYNSDALLAYHGSDGLSSLRSNKWQRNQESIKKSIKKILTELVNTYAKRQLVKRKPYDIDLLEIKEFEAMFEYDETPDQLKAISDVKDDMSKDVPMDRLICGDVSFGKTEVAARAIAIAVFNLKQAVFMVPTTVLALQHFKNLKDRFKSFPVEIQLLTRFSTKSERERILKGLKQGRIDILITTHAVYSKDVEFADLGLVVIDEEHRFGVKVKEHLKSKYPHADMLYLSATPIPRTLNMSLNGILDISVIKTPPLERKPIETIIAKRKSSIIRDAILRELSREGRVYFVHNSIETMDKVKSELDNLLPFAKKGIVHAKMPKNQIKSVFERFNNGEFDILISTSIIESGLDIKSVDTIIIDDADRFGLSDLHQLRGRVGRGDRVAYAYLLYRGKLSENATKRLEYMSEFIERGSGLNLALKDMEIRGYGNILGKDQSGKIKSVGFSTYLSLIEEAIKELKSQPTQREVEIKHSFDVYIPDEYASSQKKVEIYKRLASIRSQDELEELKNELVDRFGKFVEPVENLFLLASLKIAAQQVYAKKLSLSKNGVIVEFYIDANIDTDKLISLENCRFLSETSVFFPLLGKRLKTIHRNLIDIFNSIKK</sequence>
<evidence type="ECO:0000259" key="11">
    <source>
        <dbReference type="PROSITE" id="PS51194"/>
    </source>
</evidence>
<comment type="subcellular location">
    <subcellularLocation>
        <location evidence="9">Cytoplasm</location>
    </subcellularLocation>
</comment>
<dbReference type="InterPro" id="IPR037235">
    <property type="entry name" value="TRCF-like_C_D7"/>
</dbReference>
<comment type="similarity">
    <text evidence="9">In the C-terminal section; belongs to the helicase family. RecG subfamily.</text>
</comment>
<evidence type="ECO:0000256" key="8">
    <source>
        <dbReference type="ARBA" id="ARBA00023204"/>
    </source>
</evidence>
<protein>
    <recommendedName>
        <fullName evidence="9">Transcription-repair-coupling factor</fullName>
        <shortName evidence="9">TRCF</shortName>
        <ecNumber evidence="9">3.6.4.-</ecNumber>
    </recommendedName>
</protein>
<dbReference type="InterPro" id="IPR011545">
    <property type="entry name" value="DEAD/DEAH_box_helicase_dom"/>
</dbReference>
<dbReference type="InterPro" id="IPR047112">
    <property type="entry name" value="RecG/Mfd"/>
</dbReference>
<dbReference type="EC" id="3.6.4.-" evidence="9"/>
<dbReference type="Gene3D" id="3.40.50.300">
    <property type="entry name" value="P-loop containing nucleotide triphosphate hydrolases"/>
    <property type="match status" value="2"/>
</dbReference>
<dbReference type="InterPro" id="IPR014001">
    <property type="entry name" value="Helicase_ATP-bd"/>
</dbReference>
<dbReference type="InterPro" id="IPR041471">
    <property type="entry name" value="UvrB_inter"/>
</dbReference>
<dbReference type="GO" id="GO:0016787">
    <property type="term" value="F:hydrolase activity"/>
    <property type="evidence" value="ECO:0007669"/>
    <property type="project" value="UniProtKB-KW"/>
</dbReference>
<dbReference type="Pfam" id="PF00271">
    <property type="entry name" value="Helicase_C"/>
    <property type="match status" value="1"/>
</dbReference>
<dbReference type="STRING" id="760142.Hipma_1301"/>
<reference evidence="12 13" key="1">
    <citation type="journal article" date="2011" name="Stand. Genomic Sci.">
        <title>Complete genome sequence of the thermophilic sulfur-reducer Hippea maritima type strain (MH(2)).</title>
        <authorList>
            <person name="Huntemann M."/>
            <person name="Lu M."/>
            <person name="Nolan M."/>
            <person name="Lapidus A."/>
            <person name="Lucas S."/>
            <person name="Hammon N."/>
            <person name="Deshpande S."/>
            <person name="Cheng J.F."/>
            <person name="Tapia R."/>
            <person name="Han C."/>
            <person name="Goodwin L."/>
            <person name="Pitluck S."/>
            <person name="Liolios K."/>
            <person name="Pagani I."/>
            <person name="Ivanova N."/>
            <person name="Ovchinikova G."/>
            <person name="Pati A."/>
            <person name="Chen A."/>
            <person name="Palaniappan K."/>
            <person name="Land M."/>
            <person name="Hauser L."/>
            <person name="Jeffries C.D."/>
            <person name="Detter J.C."/>
            <person name="Brambilla E.M."/>
            <person name="Rohde M."/>
            <person name="Spring S."/>
            <person name="Goker M."/>
            <person name="Woyke T."/>
            <person name="Bristow J."/>
            <person name="Eisen J.A."/>
            <person name="Markowitz V."/>
            <person name="Hugenholtz P."/>
            <person name="Kyrpides N.C."/>
            <person name="Klenk H.P."/>
            <person name="Mavromatis K."/>
        </authorList>
    </citation>
    <scope>NUCLEOTIDE SEQUENCE [LARGE SCALE GENOMIC DNA]</scope>
    <source>
        <strain evidence="13">ATCC 700847 / DSM 10411 / MH2</strain>
    </source>
</reference>
<dbReference type="GO" id="GO:0000716">
    <property type="term" value="P:transcription-coupled nucleotide-excision repair, DNA damage recognition"/>
    <property type="evidence" value="ECO:0007669"/>
    <property type="project" value="UniProtKB-UniRule"/>
</dbReference>
<evidence type="ECO:0000313" key="12">
    <source>
        <dbReference type="EMBL" id="AEA34259.1"/>
    </source>
</evidence>
<dbReference type="InterPro" id="IPR036101">
    <property type="entry name" value="CarD-like/TRCF_RID_sf"/>
</dbReference>
<evidence type="ECO:0000256" key="4">
    <source>
        <dbReference type="ARBA" id="ARBA00022801"/>
    </source>
</evidence>
<dbReference type="Gene3D" id="2.40.10.170">
    <property type="match status" value="1"/>
</dbReference>
<dbReference type="eggNOG" id="COG1197">
    <property type="taxonomic scope" value="Bacteria"/>
</dbReference>
<dbReference type="GO" id="GO:0006355">
    <property type="term" value="P:regulation of DNA-templated transcription"/>
    <property type="evidence" value="ECO:0007669"/>
    <property type="project" value="UniProtKB-UniRule"/>
</dbReference>
<dbReference type="GO" id="GO:0005524">
    <property type="term" value="F:ATP binding"/>
    <property type="evidence" value="ECO:0007669"/>
    <property type="project" value="UniProtKB-UniRule"/>
</dbReference>
<dbReference type="KEGG" id="hmr:Hipma_1301"/>
<dbReference type="SMART" id="SM00487">
    <property type="entry name" value="DEXDc"/>
    <property type="match status" value="1"/>
</dbReference>
<evidence type="ECO:0000256" key="2">
    <source>
        <dbReference type="ARBA" id="ARBA00022741"/>
    </source>
</evidence>
<dbReference type="SUPFAM" id="SSF143517">
    <property type="entry name" value="TRCF domain-like"/>
    <property type="match status" value="1"/>
</dbReference>
<evidence type="ECO:0000256" key="7">
    <source>
        <dbReference type="ARBA" id="ARBA00023125"/>
    </source>
</evidence>
<evidence type="ECO:0000256" key="5">
    <source>
        <dbReference type="ARBA" id="ARBA00022806"/>
    </source>
</evidence>